<evidence type="ECO:0000313" key="2">
    <source>
        <dbReference type="EMBL" id="QZP38529.1"/>
    </source>
</evidence>
<dbReference type="InterPro" id="IPR045396">
    <property type="entry name" value="DUF6517"/>
</dbReference>
<keyword evidence="3" id="KW-1185">Reference proteome</keyword>
<dbReference type="RefSeq" id="WP_222608329.1">
    <property type="nucleotide sequence ID" value="NZ_CP081958.1"/>
</dbReference>
<reference evidence="2 3" key="1">
    <citation type="journal article" date="2021" name="Int. J. Syst. Evol. Microbiol.">
        <title>Halobaculum halophilum sp. nov. and Halobaculum salinum sp. nov., isolated from salt lake and saline soil.</title>
        <authorList>
            <person name="Cui H.L."/>
            <person name="Shi X.W."/>
            <person name="Yin X.M."/>
            <person name="Yang X.Y."/>
            <person name="Hou J."/>
            <person name="Zhu L."/>
        </authorList>
    </citation>
    <scope>NUCLEOTIDE SEQUENCE [LARGE SCALE GENOMIC DNA]</scope>
    <source>
        <strain evidence="2 3">NBRC 109044</strain>
    </source>
</reference>
<name>A0A8T8WF98_9EURY</name>
<dbReference type="Proteomes" id="UP000826254">
    <property type="component" value="Chromosome"/>
</dbReference>
<evidence type="ECO:0000256" key="1">
    <source>
        <dbReference type="SAM" id="MobiDB-lite"/>
    </source>
</evidence>
<sequence>MSDPSPPDPFPSVPSDALAEGGWRERERRETTEFDAAVVTVEAATVVYEDRALRDRIREATGFDRLWRFFVASRLTVSPATGPSPALTKLVANRAHAGFADTIADRGFEGVRRADPDDDGAAEDALDDGSRVAGYEALCRLDGVAVRARGWAAVRPVGDAYLLVGGAYPTAVRSAPDERTDDALAEAFDPDGFRDELFSLLRATE</sequence>
<feature type="region of interest" description="Disordered" evidence="1">
    <location>
        <begin position="1"/>
        <end position="32"/>
    </location>
</feature>
<protein>
    <submittedName>
        <fullName evidence="2">Uncharacterized protein</fullName>
    </submittedName>
</protein>
<dbReference type="GeneID" id="67177505"/>
<dbReference type="EMBL" id="CP081958">
    <property type="protein sequence ID" value="QZP38529.1"/>
    <property type="molecule type" value="Genomic_DNA"/>
</dbReference>
<feature type="compositionally biased region" description="Pro residues" evidence="1">
    <location>
        <begin position="1"/>
        <end position="12"/>
    </location>
</feature>
<proteinExistence type="predicted"/>
<gene>
    <name evidence="2" type="ORF">K6T50_05145</name>
</gene>
<evidence type="ECO:0000313" key="3">
    <source>
        <dbReference type="Proteomes" id="UP000826254"/>
    </source>
</evidence>
<feature type="compositionally biased region" description="Basic and acidic residues" evidence="1">
    <location>
        <begin position="22"/>
        <end position="32"/>
    </location>
</feature>
<dbReference type="AlphaFoldDB" id="A0A8T8WF98"/>
<accession>A0A8T8WF98</accession>
<organism evidence="2 3">
    <name type="scientific">Halobaculum magnesiiphilum</name>
    <dbReference type="NCBI Taxonomy" id="1017351"/>
    <lineage>
        <taxon>Archaea</taxon>
        <taxon>Methanobacteriati</taxon>
        <taxon>Methanobacteriota</taxon>
        <taxon>Stenosarchaea group</taxon>
        <taxon>Halobacteria</taxon>
        <taxon>Halobacteriales</taxon>
        <taxon>Haloferacaceae</taxon>
        <taxon>Halobaculum</taxon>
    </lineage>
</organism>
<dbReference type="Pfam" id="PF20127">
    <property type="entry name" value="DUF6517"/>
    <property type="match status" value="1"/>
</dbReference>
<dbReference type="KEGG" id="hmp:K6T50_05145"/>